<protein>
    <recommendedName>
        <fullName evidence="4">PNPLA domain-containing protein</fullName>
    </recommendedName>
</protein>
<keyword evidence="1" id="KW-0443">Lipid metabolism</keyword>
<evidence type="ECO:0000256" key="3">
    <source>
        <dbReference type="SAM" id="Phobius"/>
    </source>
</evidence>
<keyword evidence="2" id="KW-0175">Coiled coil</keyword>
<dbReference type="GO" id="GO:0005737">
    <property type="term" value="C:cytoplasm"/>
    <property type="evidence" value="ECO:0007669"/>
    <property type="project" value="TreeGrafter"/>
</dbReference>
<evidence type="ECO:0000313" key="5">
    <source>
        <dbReference type="EMBL" id="QHU14832.1"/>
    </source>
</evidence>
<feature type="transmembrane region" description="Helical" evidence="3">
    <location>
        <begin position="257"/>
        <end position="280"/>
    </location>
</feature>
<evidence type="ECO:0000256" key="2">
    <source>
        <dbReference type="SAM" id="Coils"/>
    </source>
</evidence>
<dbReference type="GO" id="GO:0005811">
    <property type="term" value="C:lipid droplet"/>
    <property type="evidence" value="ECO:0007669"/>
    <property type="project" value="TreeGrafter"/>
</dbReference>
<reference evidence="5" key="1">
    <citation type="journal article" date="2020" name="Nature">
        <title>Giant virus diversity and host interactions through global metagenomics.</title>
        <authorList>
            <person name="Schulz F."/>
            <person name="Roux S."/>
            <person name="Paez-Espino D."/>
            <person name="Jungbluth S."/>
            <person name="Walsh D.A."/>
            <person name="Denef V.J."/>
            <person name="McMahon K.D."/>
            <person name="Konstantinidis K.T."/>
            <person name="Eloe-Fadrosh E.A."/>
            <person name="Kyrpides N.C."/>
            <person name="Woyke T."/>
        </authorList>
    </citation>
    <scope>NUCLEOTIDE SEQUENCE</scope>
    <source>
        <strain evidence="5">GVMAG-S-1102244-55</strain>
    </source>
</reference>
<organism evidence="5">
    <name type="scientific">viral metagenome</name>
    <dbReference type="NCBI Taxonomy" id="1070528"/>
    <lineage>
        <taxon>unclassified sequences</taxon>
        <taxon>metagenomes</taxon>
        <taxon>organismal metagenomes</taxon>
    </lineage>
</organism>
<evidence type="ECO:0000259" key="4">
    <source>
        <dbReference type="PROSITE" id="PS51635"/>
    </source>
</evidence>
<feature type="domain" description="PNPLA" evidence="4">
    <location>
        <begin position="24"/>
        <end position="194"/>
    </location>
</feature>
<keyword evidence="3" id="KW-0472">Membrane</keyword>
<dbReference type="InterPro" id="IPR002641">
    <property type="entry name" value="PNPLA_dom"/>
</dbReference>
<keyword evidence="3" id="KW-0812">Transmembrane</keyword>
<dbReference type="GO" id="GO:0016020">
    <property type="term" value="C:membrane"/>
    <property type="evidence" value="ECO:0007669"/>
    <property type="project" value="TreeGrafter"/>
</dbReference>
<dbReference type="InterPro" id="IPR016035">
    <property type="entry name" value="Acyl_Trfase/lysoPLipase"/>
</dbReference>
<dbReference type="PROSITE" id="PS51635">
    <property type="entry name" value="PNPLA"/>
    <property type="match status" value="1"/>
</dbReference>
<dbReference type="GO" id="GO:0055088">
    <property type="term" value="P:lipid homeostasis"/>
    <property type="evidence" value="ECO:0007669"/>
    <property type="project" value="TreeGrafter"/>
</dbReference>
<sequence>MDNQHIKNLVVNLPKEENLGAIDLVLEAGAANGSYEIGCLLYLKELEKQNKVKIDRISGSSIGAISGFYYFTDTLDKFQEDYLLLTKCFKQHLNVHILKEILEKKFEKLSDENIQELNDKLFIVYHDAEQKKQVLRKSYENKEDLLGCLLKTSHLPYLVTQNSLCFKEKNKFYIDGGIPHIFENRDNYDKKILYISILGLLDLKGMFSVKKEKNNYGRLLTGALDIHNFILYNNSKFCSYVNNWKINDFAILRVKQFIIKILVLIIIYLHFFGSFIYPFVQNTTIYNHLSPLLFNFYRDCLLFYCL</sequence>
<evidence type="ECO:0000256" key="1">
    <source>
        <dbReference type="ARBA" id="ARBA00023098"/>
    </source>
</evidence>
<dbReference type="Pfam" id="PF01734">
    <property type="entry name" value="Patatin"/>
    <property type="match status" value="1"/>
</dbReference>
<dbReference type="GO" id="GO:0019433">
    <property type="term" value="P:triglyceride catabolic process"/>
    <property type="evidence" value="ECO:0007669"/>
    <property type="project" value="TreeGrafter"/>
</dbReference>
<dbReference type="EMBL" id="MN740847">
    <property type="protein sequence ID" value="QHU14832.1"/>
    <property type="molecule type" value="Genomic_DNA"/>
</dbReference>
<feature type="coiled-coil region" evidence="2">
    <location>
        <begin position="99"/>
        <end position="145"/>
    </location>
</feature>
<dbReference type="PANTHER" id="PTHR12406:SF7">
    <property type="entry name" value="PATATIN-LIKE PHOSPHOLIPASE DOMAIN-CONTAINING PROTEIN 4"/>
    <property type="match status" value="1"/>
</dbReference>
<proteinExistence type="predicted"/>
<accession>A0A6C0K9U8</accession>
<dbReference type="AlphaFoldDB" id="A0A6C0K9U8"/>
<dbReference type="GO" id="GO:0004806">
    <property type="term" value="F:triacylglycerol lipase activity"/>
    <property type="evidence" value="ECO:0007669"/>
    <property type="project" value="TreeGrafter"/>
</dbReference>
<dbReference type="Gene3D" id="3.40.1090.10">
    <property type="entry name" value="Cytosolic phospholipase A2 catalytic domain"/>
    <property type="match status" value="1"/>
</dbReference>
<dbReference type="InterPro" id="IPR033562">
    <property type="entry name" value="PLPL"/>
</dbReference>
<dbReference type="PANTHER" id="PTHR12406">
    <property type="entry name" value="CALCIUM-INDEPENDENT PHOSPHOLIPASE A2 IPLA2 -RELATED"/>
    <property type="match status" value="1"/>
</dbReference>
<keyword evidence="3" id="KW-1133">Transmembrane helix</keyword>
<dbReference type="SUPFAM" id="SSF52151">
    <property type="entry name" value="FabD/lysophospholipase-like"/>
    <property type="match status" value="1"/>
</dbReference>
<name>A0A6C0K9U8_9ZZZZ</name>